<organism evidence="2 3">
    <name type="scientific">Candidatus Rhodobacter oscarellae</name>
    <dbReference type="NCBI Taxonomy" id="1675527"/>
    <lineage>
        <taxon>Bacteria</taxon>
        <taxon>Pseudomonadati</taxon>
        <taxon>Pseudomonadota</taxon>
        <taxon>Alphaproteobacteria</taxon>
        <taxon>Rhodobacterales</taxon>
        <taxon>Rhodobacter group</taxon>
        <taxon>Rhodobacter</taxon>
    </lineage>
</organism>
<evidence type="ECO:0000259" key="1">
    <source>
        <dbReference type="Pfam" id="PF00535"/>
    </source>
</evidence>
<dbReference type="Pfam" id="PF00535">
    <property type="entry name" value="Glycos_transf_2"/>
    <property type="match status" value="1"/>
</dbReference>
<keyword evidence="2" id="KW-0808">Transferase</keyword>
<keyword evidence="3" id="KW-1185">Reference proteome</keyword>
<dbReference type="CDD" id="cd06433">
    <property type="entry name" value="GT_2_WfgS_like"/>
    <property type="match status" value="1"/>
</dbReference>
<dbReference type="SUPFAM" id="SSF53448">
    <property type="entry name" value="Nucleotide-diphospho-sugar transferases"/>
    <property type="match status" value="1"/>
</dbReference>
<feature type="domain" description="Glycosyltransferase 2-like" evidence="1">
    <location>
        <begin position="5"/>
        <end position="165"/>
    </location>
</feature>
<dbReference type="Gene3D" id="3.90.550.10">
    <property type="entry name" value="Spore Coat Polysaccharide Biosynthesis Protein SpsA, Chain A"/>
    <property type="match status" value="1"/>
</dbReference>
<dbReference type="AlphaFoldDB" id="A0A0J9E6F9"/>
<dbReference type="Proteomes" id="UP000037178">
    <property type="component" value="Unassembled WGS sequence"/>
</dbReference>
<proteinExistence type="predicted"/>
<dbReference type="InterPro" id="IPR001173">
    <property type="entry name" value="Glyco_trans_2-like"/>
</dbReference>
<dbReference type="PATRIC" id="fig|1675527.3.peg.2491"/>
<dbReference type="EMBL" id="LFTY01000002">
    <property type="protein sequence ID" value="KMW57414.1"/>
    <property type="molecule type" value="Genomic_DNA"/>
</dbReference>
<evidence type="ECO:0000313" key="2">
    <source>
        <dbReference type="EMBL" id="KMW57414.1"/>
    </source>
</evidence>
<comment type="caution">
    <text evidence="2">The sequence shown here is derived from an EMBL/GenBank/DDBJ whole genome shotgun (WGS) entry which is preliminary data.</text>
</comment>
<dbReference type="PANTHER" id="PTHR43685:SF11">
    <property type="entry name" value="GLYCOSYLTRANSFERASE TAGX-RELATED"/>
    <property type="match status" value="1"/>
</dbReference>
<evidence type="ECO:0000313" key="3">
    <source>
        <dbReference type="Proteomes" id="UP000037178"/>
    </source>
</evidence>
<dbReference type="GO" id="GO:0016740">
    <property type="term" value="F:transferase activity"/>
    <property type="evidence" value="ECO:0007669"/>
    <property type="project" value="UniProtKB-KW"/>
</dbReference>
<dbReference type="InterPro" id="IPR029044">
    <property type="entry name" value="Nucleotide-diphossugar_trans"/>
</dbReference>
<accession>A0A0J9E6F9</accession>
<reference evidence="2 3" key="1">
    <citation type="submission" date="2015-06" db="EMBL/GenBank/DDBJ databases">
        <title>Draft genome sequence of an Alphaproteobacteria species associated to the Mediterranean sponge Oscarella lobularis.</title>
        <authorList>
            <person name="Jourda C."/>
            <person name="Santini S."/>
            <person name="Claverie J.-M."/>
        </authorList>
    </citation>
    <scope>NUCLEOTIDE SEQUENCE [LARGE SCALE GENOMIC DNA]</scope>
    <source>
        <strain evidence="2">IGS</strain>
    </source>
</reference>
<protein>
    <submittedName>
        <fullName evidence="2">Glycosyl transferase, family 2</fullName>
    </submittedName>
</protein>
<dbReference type="InterPro" id="IPR050834">
    <property type="entry name" value="Glycosyltransf_2"/>
</dbReference>
<dbReference type="PANTHER" id="PTHR43685">
    <property type="entry name" value="GLYCOSYLTRANSFERASE"/>
    <property type="match status" value="1"/>
</dbReference>
<dbReference type="STRING" id="1675527.AIOL_002377"/>
<name>A0A0J9E6F9_9RHOB</name>
<gene>
    <name evidence="2" type="ORF">AIOL_002377</name>
</gene>
<sequence>MARISIITATYNLHEAGRWESFLQGVASVEAQTHRDCEHLVIDGGSSDGTADGIAKLADEGRIAGWISEPDQGVYDAMNKGAAMATGEWLFVLNSDDYLHDPDGLAKALAKLEEGHDFVASPVLGLGPDGEITSGVFRGTISRGYSRVLLTMPFGHSGMVMSRQQFLDLGGFDLSFKISADYDLILRLFLAGANCGVTERFVTYRVGGMSSDQAGMQDEKARIWRKHFGKLVALPDGAWLACAKAKRLPRAVSWALLTGRGTPTVIRRSALVQWVRALGSRAIG</sequence>